<dbReference type="EMBL" id="PGGS01004500">
    <property type="protein sequence ID" value="PNG99013.1"/>
    <property type="molecule type" value="Genomic_DNA"/>
</dbReference>
<protein>
    <submittedName>
        <fullName evidence="1">Uncharacterized protein</fullName>
    </submittedName>
</protein>
<proteinExistence type="predicted"/>
<dbReference type="SUPFAM" id="SSF48452">
    <property type="entry name" value="TPR-like"/>
    <property type="match status" value="1"/>
</dbReference>
<dbReference type="AlphaFoldDB" id="A0A2J7ZFG2"/>
<gene>
    <name evidence="1" type="ORF">TSOC_015215</name>
</gene>
<name>A0A2J7ZFG2_9CHLO</name>
<comment type="caution">
    <text evidence="1">The sequence shown here is derived from an EMBL/GenBank/DDBJ whole genome shotgun (WGS) entry which is preliminary data.</text>
</comment>
<evidence type="ECO:0000313" key="2">
    <source>
        <dbReference type="Proteomes" id="UP000236333"/>
    </source>
</evidence>
<evidence type="ECO:0000313" key="1">
    <source>
        <dbReference type="EMBL" id="PNG99013.1"/>
    </source>
</evidence>
<dbReference type="Proteomes" id="UP000236333">
    <property type="component" value="Unassembled WGS sequence"/>
</dbReference>
<organism evidence="1 2">
    <name type="scientific">Tetrabaena socialis</name>
    <dbReference type="NCBI Taxonomy" id="47790"/>
    <lineage>
        <taxon>Eukaryota</taxon>
        <taxon>Viridiplantae</taxon>
        <taxon>Chlorophyta</taxon>
        <taxon>core chlorophytes</taxon>
        <taxon>Chlorophyceae</taxon>
        <taxon>CS clade</taxon>
        <taxon>Chlamydomonadales</taxon>
        <taxon>Tetrabaenaceae</taxon>
        <taxon>Tetrabaena</taxon>
    </lineage>
</organism>
<dbReference type="Gene3D" id="1.25.40.10">
    <property type="entry name" value="Tetratricopeptide repeat domain"/>
    <property type="match status" value="1"/>
</dbReference>
<reference evidence="1 2" key="1">
    <citation type="journal article" date="2017" name="Mol. Biol. Evol.">
        <title>The 4-celled Tetrabaena socialis nuclear genome reveals the essential components for genetic control of cell number at the origin of multicellularity in the volvocine lineage.</title>
        <authorList>
            <person name="Featherston J."/>
            <person name="Arakaki Y."/>
            <person name="Hanschen E.R."/>
            <person name="Ferris P.J."/>
            <person name="Michod R.E."/>
            <person name="Olson B.J.S.C."/>
            <person name="Nozaki H."/>
            <person name="Durand P.M."/>
        </authorList>
    </citation>
    <scope>NUCLEOTIDE SEQUENCE [LARGE SCALE GENOMIC DNA]</scope>
    <source>
        <strain evidence="1 2">NIES-571</strain>
    </source>
</reference>
<feature type="non-terminal residue" evidence="1">
    <location>
        <position position="62"/>
    </location>
</feature>
<dbReference type="InterPro" id="IPR011990">
    <property type="entry name" value="TPR-like_helical_dom_sf"/>
</dbReference>
<sequence>MAAAPTGAGPGEPRARGNAFFVARDFAAAEAAYTEGLSSARLDKEERAALLGNRAACHLELG</sequence>
<keyword evidence="2" id="KW-1185">Reference proteome</keyword>
<accession>A0A2J7ZFG2</accession>